<dbReference type="GO" id="GO:0016758">
    <property type="term" value="F:hexosyltransferase activity"/>
    <property type="evidence" value="ECO:0007669"/>
    <property type="project" value="InterPro"/>
</dbReference>
<keyword evidence="3" id="KW-0328">Glycosyltransferase</keyword>
<dbReference type="GO" id="GO:0016763">
    <property type="term" value="F:pentosyltransferase activity"/>
    <property type="evidence" value="ECO:0007669"/>
    <property type="project" value="TreeGrafter"/>
</dbReference>
<feature type="transmembrane region" description="Helical" evidence="10">
    <location>
        <begin position="249"/>
        <end position="268"/>
    </location>
</feature>
<comment type="similarity">
    <text evidence="8">Belongs to the glycosyltransferase 87 family.</text>
</comment>
<feature type="transmembrane region" description="Helical" evidence="10">
    <location>
        <begin position="146"/>
        <end position="165"/>
    </location>
</feature>
<gene>
    <name evidence="11" type="ORF">L7E55_02150</name>
</gene>
<feature type="transmembrane region" description="Helical" evidence="10">
    <location>
        <begin position="335"/>
        <end position="353"/>
    </location>
</feature>
<feature type="transmembrane region" description="Helical" evidence="10">
    <location>
        <begin position="548"/>
        <end position="565"/>
    </location>
</feature>
<dbReference type="Proteomes" id="UP001154312">
    <property type="component" value="Unassembled WGS sequence"/>
</dbReference>
<evidence type="ECO:0000256" key="10">
    <source>
        <dbReference type="SAM" id="Phobius"/>
    </source>
</evidence>
<evidence type="ECO:0000256" key="1">
    <source>
        <dbReference type="ARBA" id="ARBA00004651"/>
    </source>
</evidence>
<feature type="transmembrane region" description="Helical" evidence="10">
    <location>
        <begin position="114"/>
        <end position="134"/>
    </location>
</feature>
<evidence type="ECO:0000256" key="6">
    <source>
        <dbReference type="ARBA" id="ARBA00022989"/>
    </source>
</evidence>
<feature type="transmembrane region" description="Helical" evidence="10">
    <location>
        <begin position="12"/>
        <end position="32"/>
    </location>
</feature>
<keyword evidence="7 10" id="KW-0472">Membrane</keyword>
<dbReference type="PANTHER" id="PTHR33908:SF11">
    <property type="entry name" value="MEMBRANE PROTEIN"/>
    <property type="match status" value="1"/>
</dbReference>
<dbReference type="AlphaFoldDB" id="A0A9X4JVC9"/>
<keyword evidence="12" id="KW-1185">Reference proteome</keyword>
<evidence type="ECO:0008006" key="13">
    <source>
        <dbReference type="Google" id="ProtNLM"/>
    </source>
</evidence>
<dbReference type="RefSeq" id="WP_277442343.1">
    <property type="nucleotide sequence ID" value="NZ_JAKOAV010000002.1"/>
</dbReference>
<protein>
    <recommendedName>
        <fullName evidence="13">Glycosyltransferase RgtA/B/C/D-like domain-containing protein</fullName>
    </recommendedName>
</protein>
<evidence type="ECO:0000256" key="2">
    <source>
        <dbReference type="ARBA" id="ARBA00022475"/>
    </source>
</evidence>
<evidence type="ECO:0000256" key="3">
    <source>
        <dbReference type="ARBA" id="ARBA00022676"/>
    </source>
</evidence>
<dbReference type="Pfam" id="PF09594">
    <property type="entry name" value="GT87"/>
    <property type="match status" value="1"/>
</dbReference>
<feature type="transmembrane region" description="Helical" evidence="10">
    <location>
        <begin position="300"/>
        <end position="323"/>
    </location>
</feature>
<evidence type="ECO:0000313" key="12">
    <source>
        <dbReference type="Proteomes" id="UP001154312"/>
    </source>
</evidence>
<keyword evidence="2" id="KW-1003">Cell membrane</keyword>
<comment type="subcellular location">
    <subcellularLocation>
        <location evidence="1">Cell membrane</location>
        <topology evidence="1">Multi-pass membrane protein</topology>
    </subcellularLocation>
</comment>
<dbReference type="GO" id="GO:0005886">
    <property type="term" value="C:plasma membrane"/>
    <property type="evidence" value="ECO:0007669"/>
    <property type="project" value="UniProtKB-SubCell"/>
</dbReference>
<evidence type="ECO:0000256" key="8">
    <source>
        <dbReference type="ARBA" id="ARBA00024033"/>
    </source>
</evidence>
<dbReference type="InterPro" id="IPR018584">
    <property type="entry name" value="GT87"/>
</dbReference>
<keyword evidence="6 10" id="KW-1133">Transmembrane helix</keyword>
<reference evidence="11" key="1">
    <citation type="submission" date="2022-02" db="EMBL/GenBank/DDBJ databases">
        <authorList>
            <person name="Leng L."/>
        </authorList>
    </citation>
    <scope>NUCLEOTIDE SEQUENCE</scope>
    <source>
        <strain evidence="11">JI</strain>
    </source>
</reference>
<evidence type="ECO:0000256" key="7">
    <source>
        <dbReference type="ARBA" id="ARBA00023136"/>
    </source>
</evidence>
<sequence length="587" mass="66160">MSGRMAFLKKHIVKISLLLIVLSTGLLCFYAVKNYSGNTTSPQSRIETRNFIPGERNGAETRNPPQGERNRQPESTNQLPGGQPDFNSTQRTAPPNGRVMGGITSAGIKYSPQIVTYSVIFLALFIAAYYFLICKKMKIRPGHERILIFTLLCAGLLLRISAATLTDGHPFDMSLFKNWATAAANNLFQVYSSSRSSDYPPLYMYILFLIGKVAGMQAMSPYYTLPLRLPSILADIATSYLIYKLAVKYLSREISILVSAFYIFNPAIFINSTFWGQVDSFFTLIVVSSFYLLSEKKTGLSSALFTAAVLMKPQGIIFLPVLFFELIRGKSFKNFLTAAAFALSTAVIIILPFTLNKGALWIFKLFSNTMAEYPYASVNAFNFFSLIGKNYIKDGTTAFLLSYHNWGMIFIVIVTAFSWFIYIKGNSRAFACAAALLQIAGVFMFSTRMHERYLFPAVALSILAFIYLKDKRLLLLSAGFSTTVYINTHVVLFETGKGINSISFSPVLICTSFLNVLLFFYLVKVLFDIAVKKRIHTSSMLSTFFYQFKKIIQLIYPSVIAWFLFPNDLQNVYFVVLQYGEQLFFLF</sequence>
<evidence type="ECO:0000256" key="9">
    <source>
        <dbReference type="SAM" id="MobiDB-lite"/>
    </source>
</evidence>
<name>A0A9X4JVC9_9FIRM</name>
<feature type="transmembrane region" description="Helical" evidence="10">
    <location>
        <begin position="404"/>
        <end position="422"/>
    </location>
</feature>
<dbReference type="InterPro" id="IPR050297">
    <property type="entry name" value="LipidA_mod_glycosyltrf_83"/>
</dbReference>
<feature type="transmembrane region" description="Helical" evidence="10">
    <location>
        <begin position="504"/>
        <end position="527"/>
    </location>
</feature>
<dbReference type="PANTHER" id="PTHR33908">
    <property type="entry name" value="MANNOSYLTRANSFERASE YKCB-RELATED"/>
    <property type="match status" value="1"/>
</dbReference>
<feature type="transmembrane region" description="Helical" evidence="10">
    <location>
        <begin position="473"/>
        <end position="492"/>
    </location>
</feature>
<dbReference type="EMBL" id="JAKOAV010000002">
    <property type="protein sequence ID" value="MDF9407167.1"/>
    <property type="molecule type" value="Genomic_DNA"/>
</dbReference>
<organism evidence="11 12">
    <name type="scientific">Pelotomaculum isophthalicicum JI</name>
    <dbReference type="NCBI Taxonomy" id="947010"/>
    <lineage>
        <taxon>Bacteria</taxon>
        <taxon>Bacillati</taxon>
        <taxon>Bacillota</taxon>
        <taxon>Clostridia</taxon>
        <taxon>Eubacteriales</taxon>
        <taxon>Desulfotomaculaceae</taxon>
        <taxon>Pelotomaculum</taxon>
    </lineage>
</organism>
<keyword evidence="5 10" id="KW-0812">Transmembrane</keyword>
<feature type="transmembrane region" description="Helical" evidence="10">
    <location>
        <begin position="429"/>
        <end position="447"/>
    </location>
</feature>
<keyword evidence="4" id="KW-0808">Transferase</keyword>
<feature type="compositionally biased region" description="Polar residues" evidence="9">
    <location>
        <begin position="73"/>
        <end position="93"/>
    </location>
</feature>
<evidence type="ECO:0000256" key="4">
    <source>
        <dbReference type="ARBA" id="ARBA00022679"/>
    </source>
</evidence>
<feature type="transmembrane region" description="Helical" evidence="10">
    <location>
        <begin position="453"/>
        <end position="468"/>
    </location>
</feature>
<comment type="caution">
    <text evidence="11">The sequence shown here is derived from an EMBL/GenBank/DDBJ whole genome shotgun (WGS) entry which is preliminary data.</text>
</comment>
<accession>A0A9X4JVC9</accession>
<feature type="region of interest" description="Disordered" evidence="9">
    <location>
        <begin position="39"/>
        <end position="98"/>
    </location>
</feature>
<dbReference type="GO" id="GO:0009103">
    <property type="term" value="P:lipopolysaccharide biosynthetic process"/>
    <property type="evidence" value="ECO:0007669"/>
    <property type="project" value="UniProtKB-ARBA"/>
</dbReference>
<proteinExistence type="inferred from homology"/>
<evidence type="ECO:0000313" key="11">
    <source>
        <dbReference type="EMBL" id="MDF9407167.1"/>
    </source>
</evidence>
<evidence type="ECO:0000256" key="5">
    <source>
        <dbReference type="ARBA" id="ARBA00022692"/>
    </source>
</evidence>